<protein>
    <submittedName>
        <fullName evidence="1">Uncharacterized protein</fullName>
    </submittedName>
</protein>
<dbReference type="AlphaFoldDB" id="A0A8I2B6T1"/>
<dbReference type="Proteomes" id="UP000664658">
    <property type="component" value="Unassembled WGS sequence"/>
</dbReference>
<evidence type="ECO:0000313" key="2">
    <source>
        <dbReference type="Proteomes" id="UP000664658"/>
    </source>
</evidence>
<name>A0A8I2B6T1_PLESH</name>
<sequence length="109" mass="11814">MLSANGQRLLLRTIPPVKCETANAWGSSGESAPEKSLSTAFAGIPAGQEKSPIDEQNALLAELLPTAKNYADKLSEFHGGRWKQSNRSIPPNQFTYSTLTQLLCSLTDH</sequence>
<gene>
    <name evidence="1" type="ORF">J2R62_17765</name>
</gene>
<reference evidence="1" key="1">
    <citation type="submission" date="2021-03" db="EMBL/GenBank/DDBJ databases">
        <title>Plesiomonas shigelloides zfcc0051, isolated from zebrafish feces.</title>
        <authorList>
            <person name="Vanderhoek Z."/>
            <person name="Gaulke C."/>
        </authorList>
    </citation>
    <scope>NUCLEOTIDE SEQUENCE</scope>
    <source>
        <strain evidence="1">Zfcc0051</strain>
    </source>
</reference>
<dbReference type="RefSeq" id="WP_207542888.1">
    <property type="nucleotide sequence ID" value="NZ_JAFNAA010000164.1"/>
</dbReference>
<organism evidence="1 2">
    <name type="scientific">Plesiomonas shigelloides</name>
    <name type="common">Aeromonas shigelloides</name>
    <dbReference type="NCBI Taxonomy" id="703"/>
    <lineage>
        <taxon>Bacteria</taxon>
        <taxon>Pseudomonadati</taxon>
        <taxon>Pseudomonadota</taxon>
        <taxon>Gammaproteobacteria</taxon>
        <taxon>Enterobacterales</taxon>
        <taxon>Enterobacteriaceae</taxon>
        <taxon>Plesiomonas</taxon>
    </lineage>
</organism>
<dbReference type="EMBL" id="JAFNAA010000164">
    <property type="protein sequence ID" value="MBO1109993.1"/>
    <property type="molecule type" value="Genomic_DNA"/>
</dbReference>
<proteinExistence type="predicted"/>
<comment type="caution">
    <text evidence="1">The sequence shown here is derived from an EMBL/GenBank/DDBJ whole genome shotgun (WGS) entry which is preliminary data.</text>
</comment>
<accession>A0A8I2B6T1</accession>
<evidence type="ECO:0000313" key="1">
    <source>
        <dbReference type="EMBL" id="MBO1109993.1"/>
    </source>
</evidence>